<evidence type="ECO:0000256" key="2">
    <source>
        <dbReference type="ARBA" id="ARBA00006577"/>
    </source>
</evidence>
<dbReference type="Proteomes" id="UP001206788">
    <property type="component" value="Unassembled WGS sequence"/>
</dbReference>
<evidence type="ECO:0000259" key="7">
    <source>
        <dbReference type="PROSITE" id="PS50059"/>
    </source>
</evidence>
<dbReference type="Pfam" id="PF00254">
    <property type="entry name" value="FKBP_C"/>
    <property type="match status" value="1"/>
</dbReference>
<dbReference type="RefSeq" id="WP_259414409.1">
    <property type="nucleotide sequence ID" value="NZ_JANWGH010000002.1"/>
</dbReference>
<dbReference type="EMBL" id="JANWGH010000002">
    <property type="protein sequence ID" value="MCS5490719.1"/>
    <property type="molecule type" value="Genomic_DNA"/>
</dbReference>
<protein>
    <recommendedName>
        <fullName evidence="6">Peptidyl-prolyl cis-trans isomerase</fullName>
        <ecNumber evidence="6">5.2.1.8</ecNumber>
    </recommendedName>
</protein>
<evidence type="ECO:0000313" key="9">
    <source>
        <dbReference type="Proteomes" id="UP001206788"/>
    </source>
</evidence>
<organism evidence="8 9">
    <name type="scientific">Algoriphagus limi</name>
    <dbReference type="NCBI Taxonomy" id="2975273"/>
    <lineage>
        <taxon>Bacteria</taxon>
        <taxon>Pseudomonadati</taxon>
        <taxon>Bacteroidota</taxon>
        <taxon>Cytophagia</taxon>
        <taxon>Cytophagales</taxon>
        <taxon>Cyclobacteriaceae</taxon>
        <taxon>Algoriphagus</taxon>
    </lineage>
</organism>
<evidence type="ECO:0000256" key="4">
    <source>
        <dbReference type="ARBA" id="ARBA00023235"/>
    </source>
</evidence>
<accession>A0ABT2G641</accession>
<dbReference type="SUPFAM" id="SSF54534">
    <property type="entry name" value="FKBP-like"/>
    <property type="match status" value="1"/>
</dbReference>
<dbReference type="Gene3D" id="3.10.50.40">
    <property type="match status" value="1"/>
</dbReference>
<evidence type="ECO:0000313" key="8">
    <source>
        <dbReference type="EMBL" id="MCS5490719.1"/>
    </source>
</evidence>
<name>A0ABT2G641_9BACT</name>
<dbReference type="PROSITE" id="PS51257">
    <property type="entry name" value="PROKAR_LIPOPROTEIN"/>
    <property type="match status" value="1"/>
</dbReference>
<evidence type="ECO:0000256" key="3">
    <source>
        <dbReference type="ARBA" id="ARBA00023110"/>
    </source>
</evidence>
<sequence>MIKFLKIPVFAIVGIFLMMACEPNNPFVVGPSYDVEGNLAIDREKIDAYLDTARIDSLYRIHDPSGVVVIVQEEGQGSRPSSGNVVYSDYVGSLITDGSVFDTTIEQVAIDNDIWVENRVYTIFNFVVGSGAVITGWDIGFRRLRPGSKAIFIIPSPYAYRDQTSNARIPPNSVLRFDIDFYGLD</sequence>
<reference evidence="8 9" key="1">
    <citation type="submission" date="2022-08" db="EMBL/GenBank/DDBJ databases">
        <title>Algoriphagus sp. CAU 1643 isolated from mud.</title>
        <authorList>
            <person name="Kim W."/>
        </authorList>
    </citation>
    <scope>NUCLEOTIDE SEQUENCE [LARGE SCALE GENOMIC DNA]</scope>
    <source>
        <strain evidence="8 9">CAU 1643</strain>
    </source>
</reference>
<comment type="similarity">
    <text evidence="2 6">Belongs to the FKBP-type PPIase family.</text>
</comment>
<comment type="catalytic activity">
    <reaction evidence="1 5 6">
        <text>[protein]-peptidylproline (omega=180) = [protein]-peptidylproline (omega=0)</text>
        <dbReference type="Rhea" id="RHEA:16237"/>
        <dbReference type="Rhea" id="RHEA-COMP:10747"/>
        <dbReference type="Rhea" id="RHEA-COMP:10748"/>
        <dbReference type="ChEBI" id="CHEBI:83833"/>
        <dbReference type="ChEBI" id="CHEBI:83834"/>
        <dbReference type="EC" id="5.2.1.8"/>
    </reaction>
</comment>
<keyword evidence="4 5" id="KW-0413">Isomerase</keyword>
<feature type="domain" description="PPIase FKBP-type" evidence="7">
    <location>
        <begin position="83"/>
        <end position="185"/>
    </location>
</feature>
<evidence type="ECO:0000256" key="5">
    <source>
        <dbReference type="PROSITE-ProRule" id="PRU00277"/>
    </source>
</evidence>
<gene>
    <name evidence="8" type="ORF">NY014_09775</name>
</gene>
<dbReference type="PANTHER" id="PTHR43811">
    <property type="entry name" value="FKBP-TYPE PEPTIDYL-PROLYL CIS-TRANS ISOMERASE FKPA"/>
    <property type="match status" value="1"/>
</dbReference>
<dbReference type="PANTHER" id="PTHR43811:SF19">
    <property type="entry name" value="39 KDA FK506-BINDING NUCLEAR PROTEIN"/>
    <property type="match status" value="1"/>
</dbReference>
<dbReference type="InterPro" id="IPR001179">
    <property type="entry name" value="PPIase_FKBP_dom"/>
</dbReference>
<proteinExistence type="inferred from homology"/>
<dbReference type="EC" id="5.2.1.8" evidence="6"/>
<keyword evidence="9" id="KW-1185">Reference proteome</keyword>
<dbReference type="InterPro" id="IPR046357">
    <property type="entry name" value="PPIase_dom_sf"/>
</dbReference>
<dbReference type="PROSITE" id="PS50059">
    <property type="entry name" value="FKBP_PPIASE"/>
    <property type="match status" value="1"/>
</dbReference>
<dbReference type="GO" id="GO:0003755">
    <property type="term" value="F:peptidyl-prolyl cis-trans isomerase activity"/>
    <property type="evidence" value="ECO:0007669"/>
    <property type="project" value="UniProtKB-EC"/>
</dbReference>
<evidence type="ECO:0000256" key="6">
    <source>
        <dbReference type="RuleBase" id="RU003915"/>
    </source>
</evidence>
<comment type="caution">
    <text evidence="8">The sequence shown here is derived from an EMBL/GenBank/DDBJ whole genome shotgun (WGS) entry which is preliminary data.</text>
</comment>
<keyword evidence="3 5" id="KW-0697">Rotamase</keyword>
<evidence type="ECO:0000256" key="1">
    <source>
        <dbReference type="ARBA" id="ARBA00000971"/>
    </source>
</evidence>